<protein>
    <submittedName>
        <fullName evidence="1">Glycosyl transferase family 2</fullName>
    </submittedName>
</protein>
<dbReference type="Proteomes" id="UP000190121">
    <property type="component" value="Unassembled WGS sequence"/>
</dbReference>
<dbReference type="EMBL" id="FUXE01000011">
    <property type="protein sequence ID" value="SJZ79730.1"/>
    <property type="molecule type" value="Genomic_DNA"/>
</dbReference>
<accession>A0A1T4NKC2</accession>
<proteinExistence type="predicted"/>
<sequence length="287" mass="33216">MERTPDQFTYRIAAVTMARNDLFFLERWIAYYGRELGEENLFIYLDGEDQPLPSNAGKTHITSLLHKELTRAEGDKYRIGLLNNLKNNLLREGYDMVIGTDADEFIIVDPIRKQSLCEFLYQYRFCKTISALGLDLGQKIGEENDLLAASSLLSQRSYAVLSSRYTKASVVTQPLRWGAGFHRVKGCNYHILPDLYLIHTGYCDWKRIQKRFADTTRIEGGWNAHLRRRARTIYHTTHRKAIPADQILKSARLLQTIFRPIYALNKPLMPTSSLVVKLPRRFQSIEI</sequence>
<dbReference type="STRING" id="29524.SAMN02745171_01147"/>
<dbReference type="GO" id="GO:0016740">
    <property type="term" value="F:transferase activity"/>
    <property type="evidence" value="ECO:0007669"/>
    <property type="project" value="UniProtKB-KW"/>
</dbReference>
<gene>
    <name evidence="1" type="ORF">SAMN02745171_01147</name>
</gene>
<dbReference type="OrthoDB" id="835336at2"/>
<dbReference type="RefSeq" id="WP_078737063.1">
    <property type="nucleotide sequence ID" value="NZ_FUXE01000011.1"/>
</dbReference>
<reference evidence="2" key="1">
    <citation type="submission" date="2017-02" db="EMBL/GenBank/DDBJ databases">
        <authorList>
            <person name="Varghese N."/>
            <person name="Submissions S."/>
        </authorList>
    </citation>
    <scope>NUCLEOTIDE SEQUENCE [LARGE SCALE GENOMIC DNA]</scope>
    <source>
        <strain evidence="2">ATCC 51356</strain>
    </source>
</reference>
<name>A0A1T4NKC2_9PORP</name>
<evidence type="ECO:0000313" key="2">
    <source>
        <dbReference type="Proteomes" id="UP000190121"/>
    </source>
</evidence>
<dbReference type="Pfam" id="PF13704">
    <property type="entry name" value="Glyco_tranf_2_4"/>
    <property type="match status" value="1"/>
</dbReference>
<evidence type="ECO:0000313" key="1">
    <source>
        <dbReference type="EMBL" id="SJZ79730.1"/>
    </source>
</evidence>
<organism evidence="1 2">
    <name type="scientific">Porphyromonas circumdentaria</name>
    <dbReference type="NCBI Taxonomy" id="29524"/>
    <lineage>
        <taxon>Bacteria</taxon>
        <taxon>Pseudomonadati</taxon>
        <taxon>Bacteroidota</taxon>
        <taxon>Bacteroidia</taxon>
        <taxon>Bacteroidales</taxon>
        <taxon>Porphyromonadaceae</taxon>
        <taxon>Porphyromonas</taxon>
    </lineage>
</organism>
<keyword evidence="1" id="KW-0808">Transferase</keyword>
<dbReference type="AlphaFoldDB" id="A0A1T4NKC2"/>
<keyword evidence="2" id="KW-1185">Reference proteome</keyword>